<dbReference type="AlphaFoldDB" id="A0A137PE73"/>
<evidence type="ECO:0000256" key="2">
    <source>
        <dbReference type="SAM" id="Phobius"/>
    </source>
</evidence>
<dbReference type="Proteomes" id="UP000070444">
    <property type="component" value="Unassembled WGS sequence"/>
</dbReference>
<proteinExistence type="predicted"/>
<evidence type="ECO:0000313" key="4">
    <source>
        <dbReference type="Proteomes" id="UP000070444"/>
    </source>
</evidence>
<keyword evidence="2" id="KW-0472">Membrane</keyword>
<keyword evidence="2" id="KW-1133">Transmembrane helix</keyword>
<name>A0A137PE73_CONC2</name>
<feature type="region of interest" description="Disordered" evidence="1">
    <location>
        <begin position="34"/>
        <end position="57"/>
    </location>
</feature>
<evidence type="ECO:0000256" key="1">
    <source>
        <dbReference type="SAM" id="MobiDB-lite"/>
    </source>
</evidence>
<evidence type="ECO:0000313" key="3">
    <source>
        <dbReference type="EMBL" id="KXN73303.1"/>
    </source>
</evidence>
<protein>
    <submittedName>
        <fullName evidence="3">Uncharacterized protein</fullName>
    </submittedName>
</protein>
<feature type="transmembrane region" description="Helical" evidence="2">
    <location>
        <begin position="12"/>
        <end position="29"/>
    </location>
</feature>
<accession>A0A137PE73</accession>
<keyword evidence="2" id="KW-0812">Transmembrane</keyword>
<gene>
    <name evidence="3" type="ORF">CONCODRAFT_55626</name>
</gene>
<organism evidence="3 4">
    <name type="scientific">Conidiobolus coronatus (strain ATCC 28846 / CBS 209.66 / NRRL 28638)</name>
    <name type="common">Delacroixia coronata</name>
    <dbReference type="NCBI Taxonomy" id="796925"/>
    <lineage>
        <taxon>Eukaryota</taxon>
        <taxon>Fungi</taxon>
        <taxon>Fungi incertae sedis</taxon>
        <taxon>Zoopagomycota</taxon>
        <taxon>Entomophthoromycotina</taxon>
        <taxon>Entomophthoromycetes</taxon>
        <taxon>Entomophthorales</taxon>
        <taxon>Ancylistaceae</taxon>
        <taxon>Conidiobolus</taxon>
    </lineage>
</organism>
<keyword evidence="4" id="KW-1185">Reference proteome</keyword>
<sequence length="57" mass="6240">MLENLKNLFNQSYLTPIALIVGAVLFAYLSNSSKVPQNNPHASHHQAKPSSHSQPKA</sequence>
<feature type="compositionally biased region" description="Polar residues" evidence="1">
    <location>
        <begin position="48"/>
        <end position="57"/>
    </location>
</feature>
<dbReference type="EMBL" id="KQ964439">
    <property type="protein sequence ID" value="KXN73303.1"/>
    <property type="molecule type" value="Genomic_DNA"/>
</dbReference>
<reference evidence="3 4" key="1">
    <citation type="journal article" date="2015" name="Genome Biol. Evol.">
        <title>Phylogenomic analyses indicate that early fungi evolved digesting cell walls of algal ancestors of land plants.</title>
        <authorList>
            <person name="Chang Y."/>
            <person name="Wang S."/>
            <person name="Sekimoto S."/>
            <person name="Aerts A.L."/>
            <person name="Choi C."/>
            <person name="Clum A."/>
            <person name="LaButti K.M."/>
            <person name="Lindquist E.A."/>
            <person name="Yee Ngan C."/>
            <person name="Ohm R.A."/>
            <person name="Salamov A.A."/>
            <person name="Grigoriev I.V."/>
            <person name="Spatafora J.W."/>
            <person name="Berbee M.L."/>
        </authorList>
    </citation>
    <scope>NUCLEOTIDE SEQUENCE [LARGE SCALE GENOMIC DNA]</scope>
    <source>
        <strain evidence="3 4">NRRL 28638</strain>
    </source>
</reference>